<gene>
    <name evidence="3" type="ORF">OE88DRAFT_1650792</name>
</gene>
<feature type="compositionally biased region" description="Low complexity" evidence="1">
    <location>
        <begin position="598"/>
        <end position="608"/>
    </location>
</feature>
<evidence type="ECO:0000313" key="3">
    <source>
        <dbReference type="EMBL" id="TFK57175.1"/>
    </source>
</evidence>
<feature type="compositionally biased region" description="Polar residues" evidence="1">
    <location>
        <begin position="379"/>
        <end position="397"/>
    </location>
</feature>
<feature type="domain" description="DH" evidence="2">
    <location>
        <begin position="104"/>
        <end position="299"/>
    </location>
</feature>
<dbReference type="Gene3D" id="1.20.900.10">
    <property type="entry name" value="Dbl homology (DH) domain"/>
    <property type="match status" value="1"/>
</dbReference>
<feature type="region of interest" description="Disordered" evidence="1">
    <location>
        <begin position="347"/>
        <end position="398"/>
    </location>
</feature>
<sequence length="984" mass="104515">MNAPSVDAYKPLPSPGRDEKLPPLPPQTTELPLPSPPPKILQNDGELDPAEKQARGLRPAPIATPAYGDTSLGPGSSQLPLTPISPSGSVSSGPSSPGGAGKSKRANPLVDLIETEKLYVDQLAGIIRKVASAWSRNNLPPPQLDGMFRSVEAVYKANRGLSNKLKEIGTNPSSPKALGDLLMRWIDDLEPPYTSYCNTFYSGLDNWEPIASNSRLPIVLATFSASVPPPLPPNSPEHPSTPPLWTLDQLFLLPKARLKYYRKLYGRLLKSTVSGRSDHKLLVGAVERLDKLMEVVEQRAELTPPEPGLQRESVTSEVPDVREGKQSKVEIGDDEVVIDMRTQLKTNSAQFSDGQRGSTSGSSSARGSTFSGGERLSRETGSTSVGRESTSTLSTPISDLERRLSTDRVLDIFTMKPKQVRLQISPPALTYTRELRFSGDVIITFTPRATGEPVVHPQGHIFLLTDLFLICERIAPEDRASVDGADMWLCYPPLAGKHLRVAEVDGSDTEVQITILRKEVVTLRTESVYARDKLVADLKECIEFAASVGPQSKSPPPPMPALPNSLSPAGSSSSRSPSAPPPSERITSPPVSIHEPMRSPSPSQQSMQALNRSMSNVSVASPPPTSFSPGQVIPPSRSTSVGSYGSFGPGPSRGPSLPTNPRGISPGQVMGPGPGPGQFMGPGPGPGQFMGPGPGPGQVMGPGQVRGPPPGPGQMMPPGMQGPPRPYPPGGPPVGGQSFPPPQQFPPGQMPPRGPPGPPGQYGLPPRPPSDPYSPGEPGQLRKVASTPNMAPQFDPRGPPPLPPLPGADFGPRSDSLPTLHAPQARPLLPSALNARVASVAVSGTSSASFREPSPPPSPVEETVPTGPITSSITAQMKCKVFIQQHHAQWKSLGQAKLKLYTQQPINLKQLVVEADDKRQTILISTIVLHDGVERVGKTGVAVELSDKGQRTGIIYMIQLRNETSAQGLFDSLLAGSDRAAGRG</sequence>
<feature type="compositionally biased region" description="Pro residues" evidence="1">
    <location>
        <begin position="720"/>
        <end position="732"/>
    </location>
</feature>
<dbReference type="EMBL" id="ML213503">
    <property type="protein sequence ID" value="TFK57175.1"/>
    <property type="molecule type" value="Genomic_DNA"/>
</dbReference>
<proteinExistence type="predicted"/>
<name>A0A5C3NJY2_9AGAM</name>
<feature type="region of interest" description="Disordered" evidence="1">
    <location>
        <begin position="300"/>
        <end position="333"/>
    </location>
</feature>
<feature type="compositionally biased region" description="Basic and acidic residues" evidence="1">
    <location>
        <begin position="319"/>
        <end position="331"/>
    </location>
</feature>
<evidence type="ECO:0000259" key="2">
    <source>
        <dbReference type="PROSITE" id="PS50010"/>
    </source>
</evidence>
<reference evidence="3 4" key="1">
    <citation type="journal article" date="2019" name="Nat. Ecol. Evol.">
        <title>Megaphylogeny resolves global patterns of mushroom evolution.</title>
        <authorList>
            <person name="Varga T."/>
            <person name="Krizsan K."/>
            <person name="Foldi C."/>
            <person name="Dima B."/>
            <person name="Sanchez-Garcia M."/>
            <person name="Sanchez-Ramirez S."/>
            <person name="Szollosi G.J."/>
            <person name="Szarkandi J.G."/>
            <person name="Papp V."/>
            <person name="Albert L."/>
            <person name="Andreopoulos W."/>
            <person name="Angelini C."/>
            <person name="Antonin V."/>
            <person name="Barry K.W."/>
            <person name="Bougher N.L."/>
            <person name="Buchanan P."/>
            <person name="Buyck B."/>
            <person name="Bense V."/>
            <person name="Catcheside P."/>
            <person name="Chovatia M."/>
            <person name="Cooper J."/>
            <person name="Damon W."/>
            <person name="Desjardin D."/>
            <person name="Finy P."/>
            <person name="Geml J."/>
            <person name="Haridas S."/>
            <person name="Hughes K."/>
            <person name="Justo A."/>
            <person name="Karasinski D."/>
            <person name="Kautmanova I."/>
            <person name="Kiss B."/>
            <person name="Kocsube S."/>
            <person name="Kotiranta H."/>
            <person name="LaButti K.M."/>
            <person name="Lechner B.E."/>
            <person name="Liimatainen K."/>
            <person name="Lipzen A."/>
            <person name="Lukacs Z."/>
            <person name="Mihaltcheva S."/>
            <person name="Morgado L.N."/>
            <person name="Niskanen T."/>
            <person name="Noordeloos M.E."/>
            <person name="Ohm R.A."/>
            <person name="Ortiz-Santana B."/>
            <person name="Ovrebo C."/>
            <person name="Racz N."/>
            <person name="Riley R."/>
            <person name="Savchenko A."/>
            <person name="Shiryaev A."/>
            <person name="Soop K."/>
            <person name="Spirin V."/>
            <person name="Szebenyi C."/>
            <person name="Tomsovsky M."/>
            <person name="Tulloss R.E."/>
            <person name="Uehling J."/>
            <person name="Grigoriev I.V."/>
            <person name="Vagvolgyi C."/>
            <person name="Papp T."/>
            <person name="Martin F.M."/>
            <person name="Miettinen O."/>
            <person name="Hibbett D.S."/>
            <person name="Nagy L.G."/>
        </authorList>
    </citation>
    <scope>NUCLEOTIDE SEQUENCE [LARGE SCALE GENOMIC DNA]</scope>
    <source>
        <strain evidence="3 4">OMC1185</strain>
    </source>
</reference>
<dbReference type="InterPro" id="IPR000219">
    <property type="entry name" value="DH_dom"/>
</dbReference>
<dbReference type="OrthoDB" id="6244550at2759"/>
<feature type="compositionally biased region" description="Low complexity" evidence="1">
    <location>
        <begin position="562"/>
        <end position="577"/>
    </location>
</feature>
<dbReference type="Pfam" id="PF00621">
    <property type="entry name" value="RhoGEF"/>
    <property type="match status" value="1"/>
</dbReference>
<feature type="compositionally biased region" description="Low complexity" evidence="1">
    <location>
        <begin position="84"/>
        <end position="95"/>
    </location>
</feature>
<feature type="compositionally biased region" description="Low complexity" evidence="1">
    <location>
        <begin position="640"/>
        <end position="657"/>
    </location>
</feature>
<dbReference type="SUPFAM" id="SSF48065">
    <property type="entry name" value="DBL homology domain (DH-domain)"/>
    <property type="match status" value="1"/>
</dbReference>
<organism evidence="3 4">
    <name type="scientific">Heliocybe sulcata</name>
    <dbReference type="NCBI Taxonomy" id="5364"/>
    <lineage>
        <taxon>Eukaryota</taxon>
        <taxon>Fungi</taxon>
        <taxon>Dikarya</taxon>
        <taxon>Basidiomycota</taxon>
        <taxon>Agaricomycotina</taxon>
        <taxon>Agaricomycetes</taxon>
        <taxon>Gloeophyllales</taxon>
        <taxon>Gloeophyllaceae</taxon>
        <taxon>Heliocybe</taxon>
    </lineage>
</organism>
<dbReference type="STRING" id="5364.A0A5C3NJY2"/>
<feature type="compositionally biased region" description="Low complexity" evidence="1">
    <location>
        <begin position="352"/>
        <end position="373"/>
    </location>
</feature>
<protein>
    <recommendedName>
        <fullName evidence="2">DH domain-containing protein</fullName>
    </recommendedName>
</protein>
<accession>A0A5C3NJY2</accession>
<evidence type="ECO:0000256" key="1">
    <source>
        <dbReference type="SAM" id="MobiDB-lite"/>
    </source>
</evidence>
<dbReference type="PROSITE" id="PS50010">
    <property type="entry name" value="DH_2"/>
    <property type="match status" value="1"/>
</dbReference>
<dbReference type="PANTHER" id="PTHR45924">
    <property type="entry name" value="FI17866P1"/>
    <property type="match status" value="1"/>
</dbReference>
<feature type="compositionally biased region" description="Pro residues" evidence="1">
    <location>
        <begin position="739"/>
        <end position="772"/>
    </location>
</feature>
<feature type="region of interest" description="Disordered" evidence="1">
    <location>
        <begin position="548"/>
        <end position="822"/>
    </location>
</feature>
<dbReference type="InterPro" id="IPR035899">
    <property type="entry name" value="DBL_dom_sf"/>
</dbReference>
<dbReference type="AlphaFoldDB" id="A0A5C3NJY2"/>
<evidence type="ECO:0000313" key="4">
    <source>
        <dbReference type="Proteomes" id="UP000305948"/>
    </source>
</evidence>
<feature type="region of interest" description="Disordered" evidence="1">
    <location>
        <begin position="1"/>
        <end position="105"/>
    </location>
</feature>
<feature type="compositionally biased region" description="Polar residues" evidence="1">
    <location>
        <begin position="609"/>
        <end position="619"/>
    </location>
</feature>
<dbReference type="GO" id="GO:0031267">
    <property type="term" value="F:small GTPase binding"/>
    <property type="evidence" value="ECO:0007669"/>
    <property type="project" value="TreeGrafter"/>
</dbReference>
<feature type="compositionally biased region" description="Pro residues" evidence="1">
    <location>
        <begin position="797"/>
        <end position="806"/>
    </location>
</feature>
<feature type="region of interest" description="Disordered" evidence="1">
    <location>
        <begin position="846"/>
        <end position="868"/>
    </location>
</feature>
<keyword evidence="4" id="KW-1185">Reference proteome</keyword>
<feature type="compositionally biased region" description="Gly residues" evidence="1">
    <location>
        <begin position="670"/>
        <end position="700"/>
    </location>
</feature>
<dbReference type="Proteomes" id="UP000305948">
    <property type="component" value="Unassembled WGS sequence"/>
</dbReference>
<dbReference type="PANTHER" id="PTHR45924:SF2">
    <property type="entry name" value="FI17866P1"/>
    <property type="match status" value="1"/>
</dbReference>
<dbReference type="GO" id="GO:0005085">
    <property type="term" value="F:guanyl-nucleotide exchange factor activity"/>
    <property type="evidence" value="ECO:0007669"/>
    <property type="project" value="InterPro"/>
</dbReference>